<evidence type="ECO:0000313" key="2">
    <source>
        <dbReference type="EMBL" id="SHM02278.1"/>
    </source>
</evidence>
<reference evidence="2 3" key="1">
    <citation type="submission" date="2016-11" db="EMBL/GenBank/DDBJ databases">
        <authorList>
            <person name="Jaros S."/>
            <person name="Januszkiewicz K."/>
            <person name="Wedrychowicz H."/>
        </authorList>
    </citation>
    <scope>NUCLEOTIDE SEQUENCE [LARGE SCALE GENOMIC DNA]</scope>
    <source>
        <strain evidence="2 3">GAS499</strain>
    </source>
</reference>
<protein>
    <submittedName>
        <fullName evidence="2">Uncharacterized protein</fullName>
    </submittedName>
</protein>
<dbReference type="RefSeq" id="WP_154071630.1">
    <property type="nucleotide sequence ID" value="NZ_LT670844.1"/>
</dbReference>
<name>A0A1M7FEQ7_9BRAD</name>
<proteinExistence type="predicted"/>
<dbReference type="EMBL" id="LT670844">
    <property type="protein sequence ID" value="SHM02278.1"/>
    <property type="molecule type" value="Genomic_DNA"/>
</dbReference>
<feature type="chain" id="PRO_5012771154" evidence="1">
    <location>
        <begin position="22"/>
        <end position="183"/>
    </location>
</feature>
<evidence type="ECO:0000256" key="1">
    <source>
        <dbReference type="SAM" id="SignalP"/>
    </source>
</evidence>
<gene>
    <name evidence="2" type="ORF">SAMN05444159_7474</name>
</gene>
<dbReference type="AlphaFoldDB" id="A0A1M7FEQ7"/>
<accession>A0A1M7FEQ7</accession>
<dbReference type="Proteomes" id="UP000189935">
    <property type="component" value="Chromosome I"/>
</dbReference>
<keyword evidence="1" id="KW-0732">Signal</keyword>
<sequence>MNCKAALLLFSCSFIFGSLIADSGAASSDVEDAVLSLKAAFAKPIPPEVFGKGDRTTRRSTVLSFMGDSRNFAYSAKSTSRTYSKATGSETTSPVVIVRTSQALFSDLKAVSREKSEFMGKAVGLDTLTILCSPDNECFKSTGPDVVMGSGGLHGAQPIQFADPEAAAEAKRAIEILIQANRR</sequence>
<feature type="signal peptide" evidence="1">
    <location>
        <begin position="1"/>
        <end position="21"/>
    </location>
</feature>
<organism evidence="2 3">
    <name type="scientific">Bradyrhizobium lablabi</name>
    <dbReference type="NCBI Taxonomy" id="722472"/>
    <lineage>
        <taxon>Bacteria</taxon>
        <taxon>Pseudomonadati</taxon>
        <taxon>Pseudomonadota</taxon>
        <taxon>Alphaproteobacteria</taxon>
        <taxon>Hyphomicrobiales</taxon>
        <taxon>Nitrobacteraceae</taxon>
        <taxon>Bradyrhizobium</taxon>
    </lineage>
</organism>
<evidence type="ECO:0000313" key="3">
    <source>
        <dbReference type="Proteomes" id="UP000189935"/>
    </source>
</evidence>